<dbReference type="AlphaFoldDB" id="A0ABD6CPT3"/>
<evidence type="ECO:0000259" key="4">
    <source>
        <dbReference type="Pfam" id="PF00171"/>
    </source>
</evidence>
<keyword evidence="3" id="KW-0560">Oxidoreductase</keyword>
<evidence type="ECO:0000313" key="6">
    <source>
        <dbReference type="Proteomes" id="UP001597085"/>
    </source>
</evidence>
<dbReference type="InterPro" id="IPR016163">
    <property type="entry name" value="Ald_DH_C"/>
</dbReference>
<evidence type="ECO:0000256" key="2">
    <source>
        <dbReference type="ARBA" id="ARBA00011881"/>
    </source>
</evidence>
<reference evidence="5 6" key="1">
    <citation type="journal article" date="2019" name="Int. J. Syst. Evol. Microbiol.">
        <title>The Global Catalogue of Microorganisms (GCM) 10K type strain sequencing project: providing services to taxonomists for standard genome sequencing and annotation.</title>
        <authorList>
            <consortium name="The Broad Institute Genomics Platform"/>
            <consortium name="The Broad Institute Genome Sequencing Center for Infectious Disease"/>
            <person name="Wu L."/>
            <person name="Ma J."/>
        </authorList>
    </citation>
    <scope>NUCLEOTIDE SEQUENCE [LARGE SCALE GENOMIC DNA]</scope>
    <source>
        <strain evidence="5 6">CGMCC 1.12121</strain>
    </source>
</reference>
<dbReference type="InterPro" id="IPR016161">
    <property type="entry name" value="Ald_DH/histidinol_DH"/>
</dbReference>
<dbReference type="SUPFAM" id="SSF53720">
    <property type="entry name" value="ALDH-like"/>
    <property type="match status" value="1"/>
</dbReference>
<accession>A0ABD6CPT3</accession>
<dbReference type="EMBL" id="JBHUDK010000014">
    <property type="protein sequence ID" value="MFD1600198.1"/>
    <property type="molecule type" value="Genomic_DNA"/>
</dbReference>
<keyword evidence="6" id="KW-1185">Reference proteome</keyword>
<proteinExistence type="inferred from homology"/>
<comment type="caution">
    <text evidence="5">The sequence shown here is derived from an EMBL/GenBank/DDBJ whole genome shotgun (WGS) entry which is preliminary data.</text>
</comment>
<dbReference type="InterPro" id="IPR015590">
    <property type="entry name" value="Aldehyde_DH_dom"/>
</dbReference>
<sequence length="485" mass="52339">MLTENIYINGEWIETSDEIASQNPANTQEVVARVSKANRETAQQAIDASVEAQDEWESLTQPERGSYLRDAAEVVEDRFDEITDLVVRELGKTEGSARGEVQRTVDLLNYYAEVARDKGGIAPPSASEQTLTYTKREPWGTAAVITPWNFPIAIPTWKIAPALVAGNTVVFKPASLTPGTGAALVRAFDQADLPAGVLNFVPGSGSEVGDEIVTSDSVDVVSFTGSSEVGEHVYQSATSDGKRIQTEMGGKNPIIVDETADIDHAVQLTIDGAFNGIAGQACTATSRAIVFDEIYEEYLEQLLESVENLTVADPTKSEADLGPKVSQSELDSDIEYIEIGENEGANLAVGGDQLTDGEYENGFFVEPTVFTDVEPDMRIAQEEIFGPVLAVLSVSGFDEAVSVANGVDYGLTASLCTNDLSRTQRFTRDIETGVVKVNQTSTGVGMQMPFGGRKKSSSETFKEQGRQALDFYSHEKAVYVTHREG</sequence>
<protein>
    <submittedName>
        <fullName evidence="5">Aldehyde dehydrogenase family protein</fullName>
    </submittedName>
</protein>
<evidence type="ECO:0000313" key="5">
    <source>
        <dbReference type="EMBL" id="MFD1600198.1"/>
    </source>
</evidence>
<dbReference type="GO" id="GO:0016491">
    <property type="term" value="F:oxidoreductase activity"/>
    <property type="evidence" value="ECO:0007669"/>
    <property type="project" value="UniProtKB-KW"/>
</dbReference>
<dbReference type="Gene3D" id="3.40.605.10">
    <property type="entry name" value="Aldehyde Dehydrogenase, Chain A, domain 1"/>
    <property type="match status" value="1"/>
</dbReference>
<name>A0ABD6CPT3_9EURY</name>
<dbReference type="Pfam" id="PF00171">
    <property type="entry name" value="Aldedh"/>
    <property type="match status" value="1"/>
</dbReference>
<comment type="similarity">
    <text evidence="1">Belongs to the aldehyde dehydrogenase family.</text>
</comment>
<gene>
    <name evidence="5" type="ORF">ACFSBX_14635</name>
</gene>
<dbReference type="Gene3D" id="3.40.309.10">
    <property type="entry name" value="Aldehyde Dehydrogenase, Chain A, domain 2"/>
    <property type="match status" value="1"/>
</dbReference>
<dbReference type="FunFam" id="3.40.605.10:FF:000007">
    <property type="entry name" value="NAD/NADP-dependent betaine aldehyde dehydrogenase"/>
    <property type="match status" value="1"/>
</dbReference>
<evidence type="ECO:0000256" key="3">
    <source>
        <dbReference type="ARBA" id="ARBA00023002"/>
    </source>
</evidence>
<evidence type="ECO:0000256" key="1">
    <source>
        <dbReference type="ARBA" id="ARBA00009986"/>
    </source>
</evidence>
<feature type="domain" description="Aldehyde dehydrogenase" evidence="4">
    <location>
        <begin position="12"/>
        <end position="478"/>
    </location>
</feature>
<organism evidence="5 6">
    <name type="scientific">Halobellus rarus</name>
    <dbReference type="NCBI Taxonomy" id="1126237"/>
    <lineage>
        <taxon>Archaea</taxon>
        <taxon>Methanobacteriati</taxon>
        <taxon>Methanobacteriota</taxon>
        <taxon>Stenosarchaea group</taxon>
        <taxon>Halobacteria</taxon>
        <taxon>Halobacteriales</taxon>
        <taxon>Haloferacaceae</taxon>
        <taxon>Halobellus</taxon>
    </lineage>
</organism>
<dbReference type="Proteomes" id="UP001597085">
    <property type="component" value="Unassembled WGS sequence"/>
</dbReference>
<dbReference type="PANTHER" id="PTHR11699">
    <property type="entry name" value="ALDEHYDE DEHYDROGENASE-RELATED"/>
    <property type="match status" value="1"/>
</dbReference>
<dbReference type="InterPro" id="IPR016162">
    <property type="entry name" value="Ald_DH_N"/>
</dbReference>
<dbReference type="RefSeq" id="WP_256421742.1">
    <property type="nucleotide sequence ID" value="NZ_JANHDI010000009.1"/>
</dbReference>
<comment type="subunit">
    <text evidence="2">Homotetramer.</text>
</comment>